<evidence type="ECO:0000256" key="2">
    <source>
        <dbReference type="ARBA" id="ARBA00022490"/>
    </source>
</evidence>
<feature type="binding site" evidence="10">
    <location>
        <position position="118"/>
    </location>
    <ligand>
        <name>Mg(2+)</name>
        <dbReference type="ChEBI" id="CHEBI:18420"/>
    </ligand>
</feature>
<sequence length="178" mass="19778">MLSIQAVFLDRDGTIGGSDSVIYPKEFTLFPGVADSIQKLKKAGILICSFTNQPGISKGEATYQSFEEELISFGFDKIYLCPHRSTDRCTCRKPSPEMLLTAAKENNLNLQRSVVIGDRWTDLLAADEVGCKKILVKTGSGKDAYNKYINGEFFGRWKDVTPDLIAEDLNEAVNWLLA</sequence>
<dbReference type="GO" id="GO:0005737">
    <property type="term" value="C:cytoplasm"/>
    <property type="evidence" value="ECO:0007669"/>
    <property type="project" value="UniProtKB-SubCell"/>
</dbReference>
<dbReference type="InterPro" id="IPR006543">
    <property type="entry name" value="Histidinol-phos"/>
</dbReference>
<evidence type="ECO:0000256" key="8">
    <source>
        <dbReference type="PIRSR" id="PIRSR004682-1"/>
    </source>
</evidence>
<dbReference type="Proteomes" id="UP001271648">
    <property type="component" value="Unassembled WGS sequence"/>
</dbReference>
<feature type="binding site" evidence="10">
    <location>
        <position position="89"/>
    </location>
    <ligand>
        <name>Zn(2+)</name>
        <dbReference type="ChEBI" id="CHEBI:29105"/>
    </ligand>
</feature>
<accession>A0AAW9ACF5</accession>
<feature type="binding site" evidence="10">
    <location>
        <position position="83"/>
    </location>
    <ligand>
        <name>Zn(2+)</name>
        <dbReference type="ChEBI" id="CHEBI:29105"/>
    </ligand>
</feature>
<comment type="cofactor">
    <cofactor evidence="10">
        <name>Mg(2+)</name>
        <dbReference type="ChEBI" id="CHEBI:18420"/>
    </cofactor>
</comment>
<reference evidence="11 12" key="1">
    <citation type="submission" date="2023-06" db="EMBL/GenBank/DDBJ databases">
        <title>Sporosarcina sp. nov., isolated from Korean traditional fermented seafood 'Jeotgal'.</title>
        <authorList>
            <person name="Yang A.I."/>
            <person name="Shin N.-R."/>
        </authorList>
    </citation>
    <scope>NUCLEOTIDE SEQUENCE [LARGE SCALE GENOMIC DNA]</scope>
    <source>
        <strain evidence="11 12">KCTC43456</strain>
    </source>
</reference>
<keyword evidence="4 7" id="KW-0378">Hydrolase</keyword>
<dbReference type="NCBIfam" id="NF005264">
    <property type="entry name" value="PRK06769.1"/>
    <property type="match status" value="1"/>
</dbReference>
<dbReference type="SUPFAM" id="SSF56784">
    <property type="entry name" value="HAD-like"/>
    <property type="match status" value="1"/>
</dbReference>
<dbReference type="PANTHER" id="PTHR42891:SF1">
    <property type="entry name" value="D-GLYCERO-BETA-D-MANNO-HEPTOSE-1,7-BISPHOSPHATE 7-PHOSPHATASE"/>
    <property type="match status" value="1"/>
</dbReference>
<dbReference type="Pfam" id="PF13242">
    <property type="entry name" value="Hydrolase_like"/>
    <property type="match status" value="1"/>
</dbReference>
<organism evidence="11 12">
    <name type="scientific">Sporosarcina thermotolerans</name>
    <dbReference type="NCBI Taxonomy" id="633404"/>
    <lineage>
        <taxon>Bacteria</taxon>
        <taxon>Bacillati</taxon>
        <taxon>Bacillota</taxon>
        <taxon>Bacilli</taxon>
        <taxon>Bacillales</taxon>
        <taxon>Caryophanaceae</taxon>
        <taxon>Sporosarcina</taxon>
    </lineage>
</organism>
<evidence type="ECO:0000256" key="3">
    <source>
        <dbReference type="ARBA" id="ARBA00022723"/>
    </source>
</evidence>
<feature type="binding site" evidence="10">
    <location>
        <position position="12"/>
    </location>
    <ligand>
        <name>Mg(2+)</name>
        <dbReference type="ChEBI" id="CHEBI:18420"/>
    </ligand>
</feature>
<name>A0AAW9ACF5_9BACL</name>
<keyword evidence="10" id="KW-0460">Magnesium</keyword>
<keyword evidence="10" id="KW-0862">Zinc</keyword>
<feature type="binding site" evidence="10">
    <location>
        <position position="91"/>
    </location>
    <ligand>
        <name>Zn(2+)</name>
        <dbReference type="ChEBI" id="CHEBI:29105"/>
    </ligand>
</feature>
<dbReference type="EMBL" id="JAUBDJ010000015">
    <property type="protein sequence ID" value="MDW0118640.1"/>
    <property type="molecule type" value="Genomic_DNA"/>
</dbReference>
<proteinExistence type="inferred from homology"/>
<feature type="binding site" evidence="10">
    <location>
        <position position="10"/>
    </location>
    <ligand>
        <name>Mg(2+)</name>
        <dbReference type="ChEBI" id="CHEBI:18420"/>
    </ligand>
</feature>
<dbReference type="EC" id="3.1.3.-" evidence="7"/>
<protein>
    <recommendedName>
        <fullName evidence="6 7">D,D-heptose 1,7-bisphosphate phosphatase</fullName>
        <ecNumber evidence="7">3.1.3.-</ecNumber>
    </recommendedName>
</protein>
<dbReference type="InterPro" id="IPR023214">
    <property type="entry name" value="HAD_sf"/>
</dbReference>
<gene>
    <name evidence="11" type="ORF">QTL97_17075</name>
</gene>
<dbReference type="InterPro" id="IPR004446">
    <property type="entry name" value="Heptose_bisP_phosphatase"/>
</dbReference>
<dbReference type="NCBIfam" id="TIGR01662">
    <property type="entry name" value="HAD-SF-IIIA"/>
    <property type="match status" value="1"/>
</dbReference>
<dbReference type="GO" id="GO:0046872">
    <property type="term" value="F:metal ion binding"/>
    <property type="evidence" value="ECO:0007669"/>
    <property type="project" value="UniProtKB-KW"/>
</dbReference>
<dbReference type="InterPro" id="IPR006549">
    <property type="entry name" value="HAD-SF_hydro_IIIA"/>
</dbReference>
<dbReference type="NCBIfam" id="TIGR01656">
    <property type="entry name" value="Histidinol-ppas"/>
    <property type="match status" value="1"/>
</dbReference>
<dbReference type="GO" id="GO:0005975">
    <property type="term" value="P:carbohydrate metabolic process"/>
    <property type="evidence" value="ECO:0007669"/>
    <property type="project" value="InterPro"/>
</dbReference>
<feature type="active site" description="Proton donor" evidence="8">
    <location>
        <position position="12"/>
    </location>
</feature>
<evidence type="ECO:0000256" key="10">
    <source>
        <dbReference type="PIRSR" id="PIRSR004682-4"/>
    </source>
</evidence>
<evidence type="ECO:0000313" key="12">
    <source>
        <dbReference type="Proteomes" id="UP001271648"/>
    </source>
</evidence>
<keyword evidence="12" id="KW-1185">Reference proteome</keyword>
<dbReference type="GO" id="GO:0016791">
    <property type="term" value="F:phosphatase activity"/>
    <property type="evidence" value="ECO:0007669"/>
    <property type="project" value="InterPro"/>
</dbReference>
<comment type="caution">
    <text evidence="11">The sequence shown here is derived from an EMBL/GenBank/DDBJ whole genome shotgun (WGS) entry which is preliminary data.</text>
</comment>
<evidence type="ECO:0000313" key="11">
    <source>
        <dbReference type="EMBL" id="MDW0118640.1"/>
    </source>
</evidence>
<keyword evidence="2 7" id="KW-0963">Cytoplasm</keyword>
<evidence type="ECO:0000256" key="1">
    <source>
        <dbReference type="ARBA" id="ARBA00004496"/>
    </source>
</evidence>
<keyword evidence="3 10" id="KW-0479">Metal-binding</keyword>
<comment type="similarity">
    <text evidence="7">Belongs to the gmhB family.</text>
</comment>
<dbReference type="InterPro" id="IPR036412">
    <property type="entry name" value="HAD-like_sf"/>
</dbReference>
<feature type="site" description="Contributes to substrate recognition" evidence="9">
    <location>
        <position position="92"/>
    </location>
</feature>
<feature type="active site" description="Nucleophile" evidence="8">
    <location>
        <position position="10"/>
    </location>
</feature>
<evidence type="ECO:0000256" key="4">
    <source>
        <dbReference type="ARBA" id="ARBA00022801"/>
    </source>
</evidence>
<dbReference type="Gene3D" id="3.40.50.1000">
    <property type="entry name" value="HAD superfamily/HAD-like"/>
    <property type="match status" value="1"/>
</dbReference>
<feature type="site" description="Stabilizes the phosphoryl group" evidence="9">
    <location>
        <position position="51"/>
    </location>
</feature>
<feature type="site" description="Stabilizes the phosphoryl group" evidence="9">
    <location>
        <position position="93"/>
    </location>
</feature>
<dbReference type="PIRSF" id="PIRSF004682">
    <property type="entry name" value="GmhB"/>
    <property type="match status" value="1"/>
</dbReference>
<dbReference type="PANTHER" id="PTHR42891">
    <property type="entry name" value="D-GLYCERO-BETA-D-MANNO-HEPTOSE-1,7-BISPHOSPHATE 7-PHOSPHATASE"/>
    <property type="match status" value="1"/>
</dbReference>
<comment type="cofactor">
    <cofactor evidence="10">
        <name>Zn(2+)</name>
        <dbReference type="ChEBI" id="CHEBI:29105"/>
    </cofactor>
</comment>
<keyword evidence="5 7" id="KW-0119">Carbohydrate metabolism</keyword>
<evidence type="ECO:0000256" key="5">
    <source>
        <dbReference type="ARBA" id="ARBA00023277"/>
    </source>
</evidence>
<dbReference type="AlphaFoldDB" id="A0AAW9ACF5"/>
<comment type="subcellular location">
    <subcellularLocation>
        <location evidence="1 7">Cytoplasm</location>
    </subcellularLocation>
</comment>
<evidence type="ECO:0000256" key="9">
    <source>
        <dbReference type="PIRSR" id="PIRSR004682-3"/>
    </source>
</evidence>
<evidence type="ECO:0000256" key="7">
    <source>
        <dbReference type="PIRNR" id="PIRNR004682"/>
    </source>
</evidence>
<feature type="binding site" evidence="10">
    <location>
        <position position="81"/>
    </location>
    <ligand>
        <name>Zn(2+)</name>
        <dbReference type="ChEBI" id="CHEBI:29105"/>
    </ligand>
</feature>
<evidence type="ECO:0000256" key="6">
    <source>
        <dbReference type="ARBA" id="ARBA00031828"/>
    </source>
</evidence>